<dbReference type="AlphaFoldDB" id="A0A0D5YVE8"/>
<dbReference type="PROSITE" id="PS51257">
    <property type="entry name" value="PROKAR_LIPOPROTEIN"/>
    <property type="match status" value="1"/>
</dbReference>
<evidence type="ECO:0000256" key="3">
    <source>
        <dbReference type="ARBA" id="ARBA00022670"/>
    </source>
</evidence>
<dbReference type="PANTHER" id="PTHR11757:SF19">
    <property type="entry name" value="PROLYL ENDOPEPTIDASE-LIKE"/>
    <property type="match status" value="1"/>
</dbReference>
<evidence type="ECO:0000256" key="2">
    <source>
        <dbReference type="ARBA" id="ARBA00005228"/>
    </source>
</evidence>
<dbReference type="GO" id="GO:0004252">
    <property type="term" value="F:serine-type endopeptidase activity"/>
    <property type="evidence" value="ECO:0007669"/>
    <property type="project" value="InterPro"/>
</dbReference>
<evidence type="ECO:0000256" key="1">
    <source>
        <dbReference type="ARBA" id="ARBA00004418"/>
    </source>
</evidence>
<feature type="domain" description="Peptidase S9 prolyl oligopeptidase catalytic" evidence="10">
    <location>
        <begin position="494"/>
        <end position="706"/>
    </location>
</feature>
<dbReference type="OrthoDB" id="9801421at2"/>
<dbReference type="SUPFAM" id="SSF53474">
    <property type="entry name" value="alpha/beta-Hydrolases"/>
    <property type="match status" value="1"/>
</dbReference>
<dbReference type="InterPro" id="IPR023302">
    <property type="entry name" value="Pept_S9A_N"/>
</dbReference>
<comment type="subcellular location">
    <subcellularLocation>
        <location evidence="1">Periplasm</location>
    </subcellularLocation>
</comment>
<dbReference type="InterPro" id="IPR029058">
    <property type="entry name" value="AB_hydrolase_fold"/>
</dbReference>
<dbReference type="KEGG" id="mlt:VC82_2648"/>
<evidence type="ECO:0000313" key="13">
    <source>
        <dbReference type="Proteomes" id="UP000032726"/>
    </source>
</evidence>
<proteinExistence type="inferred from homology"/>
<keyword evidence="5" id="KW-0574">Periplasm</keyword>
<gene>
    <name evidence="12" type="ORF">VC82_2648</name>
</gene>
<dbReference type="FunFam" id="3.40.50.1820:FF:000005">
    <property type="entry name" value="Prolyl endopeptidase"/>
    <property type="match status" value="1"/>
</dbReference>
<keyword evidence="3" id="KW-0645">Protease</keyword>
<evidence type="ECO:0000256" key="6">
    <source>
        <dbReference type="ARBA" id="ARBA00022801"/>
    </source>
</evidence>
<comment type="function">
    <text evidence="8">Cleaves peptide bonds on the C-terminal side of prolyl residues within peptides that are up to approximately 30 amino acids long. Has an absolute requirement for an X-Pro bond in the trans configuration immediately preceding the Pro-Y scissible bond.</text>
</comment>
<keyword evidence="7" id="KW-0720">Serine protease</keyword>
<evidence type="ECO:0000256" key="4">
    <source>
        <dbReference type="ARBA" id="ARBA00022729"/>
    </source>
</evidence>
<comment type="similarity">
    <text evidence="2">Belongs to the peptidase S9A family.</text>
</comment>
<dbReference type="SUPFAM" id="SSF50993">
    <property type="entry name" value="Peptidase/esterase 'gauge' domain"/>
    <property type="match status" value="1"/>
</dbReference>
<feature type="domain" description="Peptidase S9A N-terminal" evidence="11">
    <location>
        <begin position="34"/>
        <end position="434"/>
    </location>
</feature>
<keyword evidence="6" id="KW-0378">Hydrolase</keyword>
<evidence type="ECO:0000256" key="5">
    <source>
        <dbReference type="ARBA" id="ARBA00022764"/>
    </source>
</evidence>
<keyword evidence="4" id="KW-0732">Signal</keyword>
<evidence type="ECO:0000256" key="8">
    <source>
        <dbReference type="ARBA" id="ARBA00060121"/>
    </source>
</evidence>
<dbReference type="PRINTS" id="PR00862">
    <property type="entry name" value="PROLIGOPTASE"/>
</dbReference>
<dbReference type="PANTHER" id="PTHR11757">
    <property type="entry name" value="PROTEASE FAMILY S9A OLIGOPEPTIDASE"/>
    <property type="match status" value="1"/>
</dbReference>
<dbReference type="GO" id="GO:0042597">
    <property type="term" value="C:periplasmic space"/>
    <property type="evidence" value="ECO:0007669"/>
    <property type="project" value="UniProtKB-SubCell"/>
</dbReference>
<dbReference type="EMBL" id="CP011071">
    <property type="protein sequence ID" value="AKA36210.1"/>
    <property type="molecule type" value="Genomic_DNA"/>
</dbReference>
<dbReference type="Gene3D" id="3.40.50.1820">
    <property type="entry name" value="alpha/beta hydrolase"/>
    <property type="match status" value="1"/>
</dbReference>
<evidence type="ECO:0000313" key="12">
    <source>
        <dbReference type="EMBL" id="AKA36210.1"/>
    </source>
</evidence>
<dbReference type="InterPro" id="IPR001375">
    <property type="entry name" value="Peptidase_S9_cat"/>
</dbReference>
<reference evidence="12 13" key="1">
    <citation type="submission" date="2015-03" db="EMBL/GenBank/DDBJ databases">
        <title>Complete genome sequence of Muricauda lutaonensis CC-HSB-11T, isolated from a coastal hot spring.</title>
        <authorList>
            <person name="Kim K.M."/>
        </authorList>
    </citation>
    <scope>NUCLEOTIDE SEQUENCE [LARGE SCALE GENOMIC DNA]</scope>
    <source>
        <strain evidence="12 13">CC-HSB-11</strain>
    </source>
</reference>
<dbReference type="HOGENOM" id="CLU_011290_0_1_10"/>
<dbReference type="Pfam" id="PF00326">
    <property type="entry name" value="Peptidase_S9"/>
    <property type="match status" value="1"/>
</dbReference>
<dbReference type="Gene3D" id="2.130.10.120">
    <property type="entry name" value="Prolyl oligopeptidase, N-terminal domain"/>
    <property type="match status" value="1"/>
</dbReference>
<dbReference type="InterPro" id="IPR002470">
    <property type="entry name" value="Peptidase_S9A"/>
</dbReference>
<dbReference type="InterPro" id="IPR051543">
    <property type="entry name" value="Serine_Peptidase_S9A"/>
</dbReference>
<dbReference type="GO" id="GO:0006508">
    <property type="term" value="P:proteolysis"/>
    <property type="evidence" value="ECO:0007669"/>
    <property type="project" value="UniProtKB-KW"/>
</dbReference>
<dbReference type="Proteomes" id="UP000032726">
    <property type="component" value="Chromosome"/>
</dbReference>
<sequence>MKSLLYRIPISIFCLIFVAACHDSNEKQMDITPPKASKKPKKLEIHGDVRVDDYYWLNERDNPEVIEYLNAENAYYEAMTAHTKDFQETLFEEMKGRIKEDDSSVPYKLNGYWYLTRYETGKEYPIYARKKGSLEAPEEILFDCNEMAEGHEFFNLRGISISPDNKLAAFGVDTVSRRQYHIQIKNLETGEILPDKIDNTTGSSTWAADNKTLFYTKKDPVTLRSDRIYRHTLGTPSEDDELVFNEEDETFSTFVYKTKSRKYIVIGSVSTLTSEYRILPADDPNGKFKVFSPRERGLEYSISHYNGNFYVLTNKDKATNFKLMKVGEQHTSHENWQEFIPHRDNVLLEDIEIFKNYYVLSERENGLNKMKIVKWDGSEDYYLPIESETYVMGPTTNLDFDTDKLRYFYNAMTSPYAIIEFDMATKEQTILKEQEVLGGTFDKENYRSERVWATAHDGVKVPISLVYHKDTPLDGSSPLLQYAYGSYGSTVDPYFSSVRLSLLDRGFIYAIAHVRGGEYLGRPWYEDGKLLTKKNTFTDFVDCSKYLIAQKYTSAEHLYAMGGSAGGLLMGAVVNMAPELYNGVIAAVPFVDVVTTMLDDSIPLTTGEFDEWGNPKEKEYYDYMLSYSPYDQVEAKDYPNMYVSTGLHDSQVQYWEPAKWVAKLRDMKTDSNLLFLDTNMDAGHGGASGRFEALKETAKEYAFLLDLEGKIPKK</sequence>
<dbReference type="PATRIC" id="fig|516051.4.peg.2715"/>
<accession>A0A0D5YVE8</accession>
<protein>
    <recommendedName>
        <fullName evidence="9">Proline-specific endopeptidase</fullName>
    </recommendedName>
</protein>
<dbReference type="STRING" id="516051.VC82_2648"/>
<evidence type="ECO:0000259" key="10">
    <source>
        <dbReference type="Pfam" id="PF00326"/>
    </source>
</evidence>
<evidence type="ECO:0000256" key="9">
    <source>
        <dbReference type="ARBA" id="ARBA00081187"/>
    </source>
</evidence>
<organism evidence="12 13">
    <name type="scientific">Flagellimonas lutaonensis</name>
    <dbReference type="NCBI Taxonomy" id="516051"/>
    <lineage>
        <taxon>Bacteria</taxon>
        <taxon>Pseudomonadati</taxon>
        <taxon>Bacteroidota</taxon>
        <taxon>Flavobacteriia</taxon>
        <taxon>Flavobacteriales</taxon>
        <taxon>Flavobacteriaceae</taxon>
        <taxon>Flagellimonas</taxon>
    </lineage>
</organism>
<dbReference type="Pfam" id="PF02897">
    <property type="entry name" value="Peptidase_S9_N"/>
    <property type="match status" value="1"/>
</dbReference>
<keyword evidence="13" id="KW-1185">Reference proteome</keyword>
<evidence type="ECO:0000259" key="11">
    <source>
        <dbReference type="Pfam" id="PF02897"/>
    </source>
</evidence>
<name>A0A0D5YVE8_9FLAO</name>
<evidence type="ECO:0000256" key="7">
    <source>
        <dbReference type="ARBA" id="ARBA00022825"/>
    </source>
</evidence>